<organism evidence="2">
    <name type="scientific">marine sediment metagenome</name>
    <dbReference type="NCBI Taxonomy" id="412755"/>
    <lineage>
        <taxon>unclassified sequences</taxon>
        <taxon>metagenomes</taxon>
        <taxon>ecological metagenomes</taxon>
    </lineage>
</organism>
<gene>
    <name evidence="2" type="ORF">LCGC14_0941380</name>
</gene>
<reference evidence="2" key="1">
    <citation type="journal article" date="2015" name="Nature">
        <title>Complex archaea that bridge the gap between prokaryotes and eukaryotes.</title>
        <authorList>
            <person name="Spang A."/>
            <person name="Saw J.H."/>
            <person name="Jorgensen S.L."/>
            <person name="Zaremba-Niedzwiedzka K."/>
            <person name="Martijn J."/>
            <person name="Lind A.E."/>
            <person name="van Eijk R."/>
            <person name="Schleper C."/>
            <person name="Guy L."/>
            <person name="Ettema T.J."/>
        </authorList>
    </citation>
    <scope>NUCLEOTIDE SEQUENCE</scope>
</reference>
<dbReference type="AlphaFoldDB" id="A0A0F9NPL2"/>
<dbReference type="EMBL" id="LAZR01003295">
    <property type="protein sequence ID" value="KKN19874.1"/>
    <property type="molecule type" value="Genomic_DNA"/>
</dbReference>
<proteinExistence type="predicted"/>
<sequence>MNIFAVSAGFIMAFVMMQIISLNVEGEGGLAATRLTSAMSIAEVSVVNVASTNGFLTDDYFVVGSEIICHTGRTGTTFTGLTRGCRETDAQTHAVGSRVYNEATSVVNQVVGFNIAETMSTSGPIRVVIMVPSALMHAIPKLIQWDYSYLEGQLLGVFPLAYYKYIVLYPLSGAFIMGFAVIMINVFMGIARIVTG</sequence>
<keyword evidence="1" id="KW-1133">Transmembrane helix</keyword>
<evidence type="ECO:0000256" key="1">
    <source>
        <dbReference type="SAM" id="Phobius"/>
    </source>
</evidence>
<evidence type="ECO:0000313" key="2">
    <source>
        <dbReference type="EMBL" id="KKN19874.1"/>
    </source>
</evidence>
<name>A0A0F9NPL2_9ZZZZ</name>
<comment type="caution">
    <text evidence="2">The sequence shown here is derived from an EMBL/GenBank/DDBJ whole genome shotgun (WGS) entry which is preliminary data.</text>
</comment>
<keyword evidence="1" id="KW-0812">Transmembrane</keyword>
<keyword evidence="1" id="KW-0472">Membrane</keyword>
<feature type="transmembrane region" description="Helical" evidence="1">
    <location>
        <begin position="167"/>
        <end position="191"/>
    </location>
</feature>
<accession>A0A0F9NPL2</accession>
<protein>
    <submittedName>
        <fullName evidence="2">Uncharacterized protein</fullName>
    </submittedName>
</protein>